<feature type="active site" description="Proton acceptor; specific for L-alanine" evidence="4">
    <location>
        <position position="712"/>
    </location>
</feature>
<feature type="modified residue" description="N6-(pyridoxal phosphate)lysine" evidence="4">
    <location>
        <position position="487"/>
    </location>
</feature>
<dbReference type="SUPFAM" id="SSF63418">
    <property type="entry name" value="MurE/MurF N-terminal domain"/>
    <property type="match status" value="1"/>
</dbReference>
<organism evidence="6 7">
    <name type="scientific">Aquirufa regiilacus</name>
    <dbReference type="NCBI Taxonomy" id="3024868"/>
    <lineage>
        <taxon>Bacteria</taxon>
        <taxon>Pseudomonadati</taxon>
        <taxon>Bacteroidota</taxon>
        <taxon>Cytophagia</taxon>
        <taxon>Cytophagales</taxon>
        <taxon>Flectobacillaceae</taxon>
        <taxon>Aquirufa</taxon>
    </lineage>
</organism>
<proteinExistence type="inferred from homology"/>
<evidence type="ECO:0000259" key="5">
    <source>
        <dbReference type="SMART" id="SM01005"/>
    </source>
</evidence>
<dbReference type="Gene3D" id="3.90.190.20">
    <property type="entry name" value="Mur ligase, C-terminal domain"/>
    <property type="match status" value="1"/>
</dbReference>
<sequence length="818" mass="92127">MIYPNEPVQLKSTFISLDSRQIYEPADTAFFAVRGLHHDGHQYVESLYHKGVREFIVEKAAWNSSLAEKAKSWNNTSIWVVNNSIETLQHIAHVHRMAFRLPVVGITGSNGKTICKEWLFKLTKSKFQVVRSPKSFNSQIGVPLSVWGIKTHHRLGIFEAGISQKDEMSRLEAIIRPEFGILTHIGEAHGKNFESEAAKLSEKLNLFRHSKKLIYRVTPNTTPVVIETMQRNNPTCELVGWSTTDTNQSIFVYWKITGKSSQLKFQKRNQSEPFISVQSQLHDEASLENLSHCLIQAHLLGMSNEELTTAVMGIKPISMRLEIKEGVRNNQLIDDSYNNDIDGLKLALPLFKRYEEKKKVLIISDFIETGIDEDTLYQQIAQLIVHQRIEKIIGIGSQIERNKHYFQHIDTYATAETFIESGDLNSLHDSIILLKGARKYAFEKIVNALETKTHCTQLEINLDALQHNLSYYRKTIGHSTKIMGMVKAQAYGAGAVEIAKILQSQGIEYLTVAYADEGVLLRNNGIYTPIMVMNPQVEEFDKMTSYALEPEIYNFSLLAAIDEYSTNQNKNIKIHIKLDTGMKRLGFEMSDIPQLMHELKQMPQLWVVSILSHLAASENPKHKAFTEQQIAQFKEASQAISDQLGYKPLRHIANSAAIQNYPEAHLDMVRLGISMYGISGNSVEKTALENVLSLKTYVSQIKNVAKGETVGYGRIGQFEEDGKIATLAIGYADGYSRALGNGQGHFEINGHICPTIGSICMDMCMVDVSTLTEIKEGDEAIVFGGKIQLAAFAKAAQTIPYEMMTSISSRVKRIYIRE</sequence>
<dbReference type="InterPro" id="IPR036615">
    <property type="entry name" value="Mur_ligase_C_dom_sf"/>
</dbReference>
<name>A0ABU3TRS1_9BACT</name>
<dbReference type="CDD" id="cd00430">
    <property type="entry name" value="PLPDE_III_AR"/>
    <property type="match status" value="1"/>
</dbReference>
<reference evidence="6 7" key="1">
    <citation type="submission" date="2023-09" db="EMBL/GenBank/DDBJ databases">
        <title>Aquirufa genomes.</title>
        <authorList>
            <person name="Pitt A."/>
        </authorList>
    </citation>
    <scope>NUCLEOTIDE SEQUENCE [LARGE SCALE GENOMIC DNA]</scope>
    <source>
        <strain evidence="6 7">LEOWEIH-7C</strain>
    </source>
</reference>
<comment type="cofactor">
    <cofactor evidence="1 4">
        <name>pyridoxal 5'-phosphate</name>
        <dbReference type="ChEBI" id="CHEBI:597326"/>
    </cofactor>
</comment>
<evidence type="ECO:0000313" key="7">
    <source>
        <dbReference type="Proteomes" id="UP001249959"/>
    </source>
</evidence>
<evidence type="ECO:0000256" key="1">
    <source>
        <dbReference type="ARBA" id="ARBA00001933"/>
    </source>
</evidence>
<dbReference type="InterPro" id="IPR029066">
    <property type="entry name" value="PLP-binding_barrel"/>
</dbReference>
<gene>
    <name evidence="6" type="ORF">PQG45_05835</name>
</gene>
<keyword evidence="7" id="KW-1185">Reference proteome</keyword>
<dbReference type="PANTHER" id="PTHR30511:SF0">
    <property type="entry name" value="ALANINE RACEMASE, CATABOLIC-RELATED"/>
    <property type="match status" value="1"/>
</dbReference>
<dbReference type="Gene3D" id="3.20.20.10">
    <property type="entry name" value="Alanine racemase"/>
    <property type="match status" value="1"/>
</dbReference>
<dbReference type="InterPro" id="IPR009006">
    <property type="entry name" value="Ala_racemase/Decarboxylase_C"/>
</dbReference>
<dbReference type="SUPFAM" id="SSF53623">
    <property type="entry name" value="MurD-like peptide ligases, catalytic domain"/>
    <property type="match status" value="1"/>
</dbReference>
<dbReference type="PRINTS" id="PR00992">
    <property type="entry name" value="ALARACEMASE"/>
</dbReference>
<dbReference type="SUPFAM" id="SSF53244">
    <property type="entry name" value="MurD-like peptide ligases, peptide-binding domain"/>
    <property type="match status" value="1"/>
</dbReference>
<dbReference type="Pfam" id="PF00842">
    <property type="entry name" value="Ala_racemase_C"/>
    <property type="match status" value="1"/>
</dbReference>
<accession>A0ABU3TRS1</accession>
<dbReference type="InterPro" id="IPR036565">
    <property type="entry name" value="Mur-like_cat_sf"/>
</dbReference>
<dbReference type="InterPro" id="IPR011079">
    <property type="entry name" value="Ala_racemase_C"/>
</dbReference>
<dbReference type="Gene3D" id="3.40.1390.10">
    <property type="entry name" value="MurE/MurF, N-terminal domain"/>
    <property type="match status" value="1"/>
</dbReference>
<comment type="similarity">
    <text evidence="4">Belongs to the alanine racemase family.</text>
</comment>
<dbReference type="InterPro" id="IPR000821">
    <property type="entry name" value="Ala_racemase"/>
</dbReference>
<feature type="binding site" evidence="4">
    <location>
        <position position="584"/>
    </location>
    <ligand>
        <name>substrate</name>
    </ligand>
</feature>
<feature type="domain" description="Alanine racemase C-terminal" evidence="5">
    <location>
        <begin position="691"/>
        <end position="816"/>
    </location>
</feature>
<dbReference type="EMBL" id="JAVNWW010000001">
    <property type="protein sequence ID" value="MDU0808555.1"/>
    <property type="molecule type" value="Genomic_DNA"/>
</dbReference>
<comment type="caution">
    <text evidence="6">The sequence shown here is derived from an EMBL/GenBank/DDBJ whole genome shotgun (WGS) entry which is preliminary data.</text>
</comment>
<dbReference type="SUPFAM" id="SSF51419">
    <property type="entry name" value="PLP-binding barrel"/>
    <property type="match status" value="1"/>
</dbReference>
<evidence type="ECO:0000256" key="2">
    <source>
        <dbReference type="ARBA" id="ARBA00022898"/>
    </source>
</evidence>
<evidence type="ECO:0000313" key="6">
    <source>
        <dbReference type="EMBL" id="MDU0808555.1"/>
    </source>
</evidence>
<dbReference type="Proteomes" id="UP001249959">
    <property type="component" value="Unassembled WGS sequence"/>
</dbReference>
<comment type="catalytic activity">
    <reaction evidence="4">
        <text>L-alanine = D-alanine</text>
        <dbReference type="Rhea" id="RHEA:20249"/>
        <dbReference type="ChEBI" id="CHEBI:57416"/>
        <dbReference type="ChEBI" id="CHEBI:57972"/>
        <dbReference type="EC" id="5.1.1.1"/>
    </reaction>
</comment>
<protein>
    <recommendedName>
        <fullName evidence="4">Alanine racemase</fullName>
        <ecNumber evidence="4">5.1.1.1</ecNumber>
    </recommendedName>
</protein>
<keyword evidence="6" id="KW-0436">Ligase</keyword>
<dbReference type="InterPro" id="IPR001608">
    <property type="entry name" value="Ala_racemase_N"/>
</dbReference>
<dbReference type="Pfam" id="PF01168">
    <property type="entry name" value="Ala_racemase_N"/>
    <property type="match status" value="1"/>
</dbReference>
<evidence type="ECO:0000256" key="4">
    <source>
        <dbReference type="HAMAP-Rule" id="MF_01201"/>
    </source>
</evidence>
<dbReference type="PANTHER" id="PTHR30511">
    <property type="entry name" value="ALANINE RACEMASE"/>
    <property type="match status" value="1"/>
</dbReference>
<keyword evidence="3 4" id="KW-0413">Isomerase</keyword>
<dbReference type="GO" id="GO:0016874">
    <property type="term" value="F:ligase activity"/>
    <property type="evidence" value="ECO:0007669"/>
    <property type="project" value="UniProtKB-KW"/>
</dbReference>
<evidence type="ECO:0000256" key="3">
    <source>
        <dbReference type="ARBA" id="ARBA00023235"/>
    </source>
</evidence>
<dbReference type="Pfam" id="PF08245">
    <property type="entry name" value="Mur_ligase_M"/>
    <property type="match status" value="1"/>
</dbReference>
<dbReference type="NCBIfam" id="TIGR00492">
    <property type="entry name" value="alr"/>
    <property type="match status" value="1"/>
</dbReference>
<dbReference type="Pfam" id="PF01225">
    <property type="entry name" value="Mur_ligase"/>
    <property type="match status" value="1"/>
</dbReference>
<dbReference type="InterPro" id="IPR013221">
    <property type="entry name" value="Mur_ligase_cen"/>
</dbReference>
<dbReference type="InterPro" id="IPR000713">
    <property type="entry name" value="Mur_ligase_N"/>
</dbReference>
<dbReference type="InterPro" id="IPR035911">
    <property type="entry name" value="MurE/MurF_N"/>
</dbReference>
<feature type="active site" description="Proton acceptor; specific for D-alanine" evidence="4">
    <location>
        <position position="487"/>
    </location>
</feature>
<dbReference type="EC" id="5.1.1.1" evidence="4"/>
<comment type="pathway">
    <text evidence="4">Amino-acid biosynthesis; D-alanine biosynthesis; D-alanine from L-alanine: step 1/1.</text>
</comment>
<dbReference type="HAMAP" id="MF_01201">
    <property type="entry name" value="Ala_racemase"/>
    <property type="match status" value="1"/>
</dbReference>
<dbReference type="RefSeq" id="WP_316070450.1">
    <property type="nucleotide sequence ID" value="NZ_JAVNWW010000001.1"/>
</dbReference>
<dbReference type="Gene3D" id="3.40.1190.10">
    <property type="entry name" value="Mur-like, catalytic domain"/>
    <property type="match status" value="1"/>
</dbReference>
<dbReference type="SMART" id="SM01005">
    <property type="entry name" value="Ala_racemase_C"/>
    <property type="match status" value="1"/>
</dbReference>
<dbReference type="SUPFAM" id="SSF50621">
    <property type="entry name" value="Alanine racemase C-terminal domain-like"/>
    <property type="match status" value="1"/>
</dbReference>
<comment type="function">
    <text evidence="4">Catalyzes the interconversion of L-alanine and D-alanine. May also act on other amino acids.</text>
</comment>
<feature type="binding site" evidence="4">
    <location>
        <position position="761"/>
    </location>
    <ligand>
        <name>substrate</name>
    </ligand>
</feature>
<keyword evidence="2 4" id="KW-0663">Pyridoxal phosphate</keyword>
<dbReference type="Gene3D" id="2.40.37.10">
    <property type="entry name" value="Lyase, Ornithine Decarboxylase, Chain A, domain 1"/>
    <property type="match status" value="1"/>
</dbReference>
<dbReference type="NCBIfam" id="NF008897">
    <property type="entry name" value="PRK11930.1"/>
    <property type="match status" value="1"/>
</dbReference>